<dbReference type="InterPro" id="IPR009069">
    <property type="entry name" value="Cys_alpha_HP_mot_SF"/>
</dbReference>
<dbReference type="PROSITE" id="PS51808">
    <property type="entry name" value="CHCH"/>
    <property type="match status" value="1"/>
</dbReference>
<name>A0AAN9GBQ4_9CAEN</name>
<evidence type="ECO:0000313" key="7">
    <source>
        <dbReference type="EMBL" id="KAK7101000.1"/>
    </source>
</evidence>
<dbReference type="Pfam" id="PF06747">
    <property type="entry name" value="CHCH"/>
    <property type="match status" value="1"/>
</dbReference>
<dbReference type="PANTHER" id="PTHR46811">
    <property type="entry name" value="COILED-COIL-HELIX-COILED-COIL-HELIX DOMAIN-CONTAINING PROTEIN 7"/>
    <property type="match status" value="1"/>
</dbReference>
<dbReference type="Proteomes" id="UP001374579">
    <property type="component" value="Unassembled WGS sequence"/>
</dbReference>
<dbReference type="PANTHER" id="PTHR46811:SF1">
    <property type="entry name" value="COILED-COIL-HELIX-COILED-COIL-HELIX DOMAIN-CONTAINING PROTEIN 7"/>
    <property type="match status" value="1"/>
</dbReference>
<keyword evidence="3" id="KW-1015">Disulfide bond</keyword>
<dbReference type="EMBL" id="JBAMIC010000011">
    <property type="protein sequence ID" value="KAK7101000.1"/>
    <property type="molecule type" value="Genomic_DNA"/>
</dbReference>
<dbReference type="InterPro" id="IPR051040">
    <property type="entry name" value="COX23"/>
</dbReference>
<comment type="similarity">
    <text evidence="4">Belongs to the CHCHD7 family.</text>
</comment>
<reference evidence="7 8" key="1">
    <citation type="submission" date="2024-02" db="EMBL/GenBank/DDBJ databases">
        <title>Chromosome-scale genome assembly of the rough periwinkle Littorina saxatilis.</title>
        <authorList>
            <person name="De Jode A."/>
            <person name="Faria R."/>
            <person name="Formenti G."/>
            <person name="Sims Y."/>
            <person name="Smith T.P."/>
            <person name="Tracey A."/>
            <person name="Wood J.M.D."/>
            <person name="Zagrodzka Z.B."/>
            <person name="Johannesson K."/>
            <person name="Butlin R.K."/>
            <person name="Leder E.H."/>
        </authorList>
    </citation>
    <scope>NUCLEOTIDE SEQUENCE [LARGE SCALE GENOMIC DNA]</scope>
    <source>
        <strain evidence="7">Snail1</strain>
        <tissue evidence="7">Muscle</tissue>
    </source>
</reference>
<dbReference type="InterPro" id="IPR010625">
    <property type="entry name" value="CHCH"/>
</dbReference>
<dbReference type="AlphaFoldDB" id="A0AAN9GBQ4"/>
<comment type="caution">
    <text evidence="7">The sequence shown here is derived from an EMBL/GenBank/DDBJ whole genome shotgun (WGS) entry which is preliminary data.</text>
</comment>
<protein>
    <recommendedName>
        <fullName evidence="5">Coiled-coil-helix-coiled-coil-helix domain-containing protein 7</fullName>
    </recommendedName>
</protein>
<dbReference type="SUPFAM" id="SSF47072">
    <property type="entry name" value="Cysteine alpha-hairpin motif"/>
    <property type="match status" value="1"/>
</dbReference>
<organism evidence="7 8">
    <name type="scientific">Littorina saxatilis</name>
    <dbReference type="NCBI Taxonomy" id="31220"/>
    <lineage>
        <taxon>Eukaryota</taxon>
        <taxon>Metazoa</taxon>
        <taxon>Spiralia</taxon>
        <taxon>Lophotrochozoa</taxon>
        <taxon>Mollusca</taxon>
        <taxon>Gastropoda</taxon>
        <taxon>Caenogastropoda</taxon>
        <taxon>Littorinimorpha</taxon>
        <taxon>Littorinoidea</taxon>
        <taxon>Littorinidae</taxon>
        <taxon>Littorina</taxon>
    </lineage>
</organism>
<evidence type="ECO:0000256" key="2">
    <source>
        <dbReference type="ARBA" id="ARBA00023128"/>
    </source>
</evidence>
<evidence type="ECO:0000256" key="4">
    <source>
        <dbReference type="ARBA" id="ARBA00038205"/>
    </source>
</evidence>
<dbReference type="GO" id="GO:0005758">
    <property type="term" value="C:mitochondrial intermembrane space"/>
    <property type="evidence" value="ECO:0007669"/>
    <property type="project" value="UniProtKB-SubCell"/>
</dbReference>
<proteinExistence type="inferred from homology"/>
<sequence>MKKFKDNDYFRFSCFPFDAISSHGLMGYYETVTSVKDGSLLAQRFGQGYEFRLYYLSAYLLCKMSAAAEKPASKRSGDLTHRHRVEKATRQLDLEKNPCTKEQQMSYQCLDDNGYDRDQCSKHFQNYKNCRQFWHLVTSDRKRKGIEPALPPPKDRPQAMEDYKFVMPWK</sequence>
<dbReference type="GO" id="GO:0033108">
    <property type="term" value="P:mitochondrial respiratory chain complex assembly"/>
    <property type="evidence" value="ECO:0007669"/>
    <property type="project" value="TreeGrafter"/>
</dbReference>
<evidence type="ECO:0000313" key="8">
    <source>
        <dbReference type="Proteomes" id="UP001374579"/>
    </source>
</evidence>
<evidence type="ECO:0000256" key="1">
    <source>
        <dbReference type="ARBA" id="ARBA00004569"/>
    </source>
</evidence>
<evidence type="ECO:0000256" key="3">
    <source>
        <dbReference type="ARBA" id="ARBA00023157"/>
    </source>
</evidence>
<gene>
    <name evidence="7" type="ORF">V1264_023853</name>
</gene>
<keyword evidence="2" id="KW-0496">Mitochondrion</keyword>
<evidence type="ECO:0000259" key="6">
    <source>
        <dbReference type="Pfam" id="PF06747"/>
    </source>
</evidence>
<feature type="domain" description="CHCH" evidence="6">
    <location>
        <begin position="99"/>
        <end position="132"/>
    </location>
</feature>
<keyword evidence="8" id="KW-1185">Reference proteome</keyword>
<accession>A0AAN9GBQ4</accession>
<evidence type="ECO:0000256" key="5">
    <source>
        <dbReference type="ARBA" id="ARBA00039509"/>
    </source>
</evidence>
<comment type="subcellular location">
    <subcellularLocation>
        <location evidence="1">Mitochondrion intermembrane space</location>
    </subcellularLocation>
</comment>